<keyword evidence="1" id="KW-0732">Signal</keyword>
<name>A0A6G6WJ74_9ACTN</name>
<dbReference type="NCBIfam" id="NF041518">
    <property type="entry name" value="choice_anch_Q"/>
    <property type="match status" value="1"/>
</dbReference>
<dbReference type="InterPro" id="IPR012334">
    <property type="entry name" value="Pectin_lyas_fold"/>
</dbReference>
<protein>
    <recommendedName>
        <fullName evidence="4">Right-handed parallel beta-helix repeat-containing protein</fullName>
    </recommendedName>
</protein>
<gene>
    <name evidence="2" type="ORF">G5V58_23090</name>
</gene>
<dbReference type="Gene3D" id="2.160.20.10">
    <property type="entry name" value="Single-stranded right-handed beta-helix, Pectin lyase-like"/>
    <property type="match status" value="1"/>
</dbReference>
<evidence type="ECO:0000313" key="3">
    <source>
        <dbReference type="Proteomes" id="UP000502996"/>
    </source>
</evidence>
<accession>A0A6G6WJ74</accession>
<feature type="signal peptide" evidence="1">
    <location>
        <begin position="1"/>
        <end position="28"/>
    </location>
</feature>
<dbReference type="InterPro" id="IPR011050">
    <property type="entry name" value="Pectin_lyase_fold/virulence"/>
</dbReference>
<dbReference type="Proteomes" id="UP000502996">
    <property type="component" value="Chromosome"/>
</dbReference>
<dbReference type="AlphaFoldDB" id="A0A6G6WJ74"/>
<sequence>MRSLAAVLAAATAATVAAGVVVAAPAQAATVRYAAPAGSGTACTAAAPCAVTQAVGAAASGDEVVLTPGSYNAMGPISSSASNLNVHGVAGQPRPVLNSAADSAVTLKGSGVRLSDVTIQHQGSLWALNVLAANVRVEHVEVRSSGLISCGIAFSGLLRDSVCVNTAAGGVALDDSWSADTGTLTVRNVTAVATGAGSYGIRAEAQDANTNLSLSGRSVIASGVAADVRAAANGDNRFALVTLATSNYRTTSTSGLAGITSSTANGNQRALPVFADTVTYHQATTSPTVNAGSRDASTGTTDIDGQPRVALRAIDIGADELVPDTAAPAATFGRTPGRRIAKRKATFTFAASEPSTFWCQLDQLRAVPCASPYVVQPKRHGKHTLSVIAVDAAGNVSPPATTTWKWKPKKRKR</sequence>
<organism evidence="2 3">
    <name type="scientific">Nocardioides anomalus</name>
    <dbReference type="NCBI Taxonomy" id="2712223"/>
    <lineage>
        <taxon>Bacteria</taxon>
        <taxon>Bacillati</taxon>
        <taxon>Actinomycetota</taxon>
        <taxon>Actinomycetes</taxon>
        <taxon>Propionibacteriales</taxon>
        <taxon>Nocardioidaceae</taxon>
        <taxon>Nocardioides</taxon>
    </lineage>
</organism>
<evidence type="ECO:0000313" key="2">
    <source>
        <dbReference type="EMBL" id="QIG45256.1"/>
    </source>
</evidence>
<dbReference type="RefSeq" id="WP_165237636.1">
    <property type="nucleotide sequence ID" value="NZ_CP049257.1"/>
</dbReference>
<keyword evidence="3" id="KW-1185">Reference proteome</keyword>
<feature type="chain" id="PRO_5026131964" description="Right-handed parallel beta-helix repeat-containing protein" evidence="1">
    <location>
        <begin position="29"/>
        <end position="413"/>
    </location>
</feature>
<evidence type="ECO:0008006" key="4">
    <source>
        <dbReference type="Google" id="ProtNLM"/>
    </source>
</evidence>
<evidence type="ECO:0000256" key="1">
    <source>
        <dbReference type="SAM" id="SignalP"/>
    </source>
</evidence>
<reference evidence="2 3" key="1">
    <citation type="submission" date="2020-02" db="EMBL/GenBank/DDBJ databases">
        <title>Full genome sequence of Nocardioides sp. R-3366.</title>
        <authorList>
            <person name="Im W.-T."/>
        </authorList>
    </citation>
    <scope>NUCLEOTIDE SEQUENCE [LARGE SCALE GENOMIC DNA]</scope>
    <source>
        <strain evidence="2 3">R-3366</strain>
    </source>
</reference>
<dbReference type="KEGG" id="nano:G5V58_23090"/>
<proteinExistence type="predicted"/>
<dbReference type="InterPro" id="IPR059226">
    <property type="entry name" value="Choice_anch_Q_dom"/>
</dbReference>
<dbReference type="EMBL" id="CP049257">
    <property type="protein sequence ID" value="QIG45256.1"/>
    <property type="molecule type" value="Genomic_DNA"/>
</dbReference>
<dbReference type="SUPFAM" id="SSF51126">
    <property type="entry name" value="Pectin lyase-like"/>
    <property type="match status" value="1"/>
</dbReference>